<reference evidence="6" key="1">
    <citation type="submission" date="2025-08" db="UniProtKB">
        <authorList>
            <consortium name="RefSeq"/>
        </authorList>
    </citation>
    <scope>IDENTIFICATION</scope>
    <source>
        <tissue evidence="6">Gonad</tissue>
    </source>
</reference>
<dbReference type="Pfam" id="PF05826">
    <property type="entry name" value="Phospholip_A2_2"/>
    <property type="match status" value="1"/>
</dbReference>
<feature type="signal peptide" evidence="3">
    <location>
        <begin position="1"/>
        <end position="19"/>
    </location>
</feature>
<dbReference type="PANTHER" id="PTHR12253">
    <property type="entry name" value="RH14732P"/>
    <property type="match status" value="1"/>
</dbReference>
<dbReference type="GO" id="GO:0050482">
    <property type="term" value="P:arachidonate secretion"/>
    <property type="evidence" value="ECO:0007669"/>
    <property type="project" value="InterPro"/>
</dbReference>
<dbReference type="InterPro" id="IPR016090">
    <property type="entry name" value="PLA2-like_dom"/>
</dbReference>
<dbReference type="OrthoDB" id="6075074at2759"/>
<dbReference type="SUPFAM" id="SSF48619">
    <property type="entry name" value="Phospholipase A2, PLA2"/>
    <property type="match status" value="1"/>
</dbReference>
<dbReference type="InterPro" id="IPR033113">
    <property type="entry name" value="PLA2_histidine"/>
</dbReference>
<keyword evidence="5" id="KW-1185">Reference proteome</keyword>
<dbReference type="RefSeq" id="XP_019616028.1">
    <property type="nucleotide sequence ID" value="XM_019760469.1"/>
</dbReference>
<keyword evidence="2" id="KW-0964">Secreted</keyword>
<dbReference type="InterPro" id="IPR036444">
    <property type="entry name" value="PLipase_A2_dom_sf"/>
</dbReference>
<evidence type="ECO:0000313" key="6">
    <source>
        <dbReference type="RefSeq" id="XP_019616028.1"/>
    </source>
</evidence>
<protein>
    <submittedName>
        <fullName evidence="6">Uncharacterized protein LOC109463616</fullName>
    </submittedName>
</protein>
<evidence type="ECO:0000256" key="2">
    <source>
        <dbReference type="ARBA" id="ARBA00022525"/>
    </source>
</evidence>
<dbReference type="Proteomes" id="UP000515135">
    <property type="component" value="Unplaced"/>
</dbReference>
<sequence length="290" mass="34244">MCEKDTWLILMLMFTCCFAKLDENLHFVTKGPQEGYTWRLVTDGKGVTQFLLDKNYDIVDCNTTTGVPARQTVRDMFREAVQSYSGIIIDQHMDNTDHDRYRRRCTKFMRDTKRIKYDTTAPLYHERMRRGRFHSTWPGTNWCGTVQAPANSTLGKNNGTDSCCQQHQQCADVLEGYQRTDYYQNMRPWRVSHCDCDREFYDCLATVNTSVSYAVAFTYFHDLSPTCFERRRKDICTERGDWFNCQKQEKVRVPTEKDNPTWPSFYPPHFRRAEKSIKEIVRPAQRARGF</sequence>
<feature type="domain" description="Phospholipase A2-like central" evidence="4">
    <location>
        <begin position="137"/>
        <end position="230"/>
    </location>
</feature>
<gene>
    <name evidence="6" type="primary">LOC109463616</name>
</gene>
<dbReference type="KEGG" id="bbel:109463616"/>
<evidence type="ECO:0000256" key="3">
    <source>
        <dbReference type="SAM" id="SignalP"/>
    </source>
</evidence>
<dbReference type="PROSITE" id="PS00118">
    <property type="entry name" value="PA2_HIS"/>
    <property type="match status" value="1"/>
</dbReference>
<accession>A0A6P4XVA5</accession>
<evidence type="ECO:0000259" key="4">
    <source>
        <dbReference type="Pfam" id="PF05826"/>
    </source>
</evidence>
<evidence type="ECO:0000256" key="1">
    <source>
        <dbReference type="ARBA" id="ARBA00004613"/>
    </source>
</evidence>
<proteinExistence type="predicted"/>
<organism evidence="5 6">
    <name type="scientific">Branchiostoma belcheri</name>
    <name type="common">Amphioxus</name>
    <dbReference type="NCBI Taxonomy" id="7741"/>
    <lineage>
        <taxon>Eukaryota</taxon>
        <taxon>Metazoa</taxon>
        <taxon>Chordata</taxon>
        <taxon>Cephalochordata</taxon>
        <taxon>Leptocardii</taxon>
        <taxon>Amphioxiformes</taxon>
        <taxon>Branchiostomatidae</taxon>
        <taxon>Branchiostoma</taxon>
    </lineage>
</organism>
<name>A0A6P4XVA5_BRABE</name>
<dbReference type="GO" id="GO:0005576">
    <property type="term" value="C:extracellular region"/>
    <property type="evidence" value="ECO:0007669"/>
    <property type="project" value="UniProtKB-SubCell"/>
</dbReference>
<feature type="chain" id="PRO_5028349706" evidence="3">
    <location>
        <begin position="20"/>
        <end position="290"/>
    </location>
</feature>
<dbReference type="GO" id="GO:0004623">
    <property type="term" value="F:phospholipase A2 activity"/>
    <property type="evidence" value="ECO:0007669"/>
    <property type="project" value="InterPro"/>
</dbReference>
<dbReference type="GO" id="GO:0006644">
    <property type="term" value="P:phospholipid metabolic process"/>
    <property type="evidence" value="ECO:0007669"/>
    <property type="project" value="InterPro"/>
</dbReference>
<dbReference type="GeneID" id="109463616"/>
<comment type="subcellular location">
    <subcellularLocation>
        <location evidence="1">Secreted</location>
    </subcellularLocation>
</comment>
<evidence type="ECO:0000313" key="5">
    <source>
        <dbReference type="Proteomes" id="UP000515135"/>
    </source>
</evidence>
<keyword evidence="3" id="KW-0732">Signal</keyword>
<dbReference type="Gene3D" id="1.20.90.10">
    <property type="entry name" value="Phospholipase A2 domain"/>
    <property type="match status" value="1"/>
</dbReference>
<dbReference type="AlphaFoldDB" id="A0A6P4XVA5"/>